<keyword evidence="2" id="KW-0573">Peptidoglycan synthesis</keyword>
<dbReference type="PANTHER" id="PTHR23135">
    <property type="entry name" value="MUR LIGASE FAMILY MEMBER"/>
    <property type="match status" value="1"/>
</dbReference>
<sequence>MKKIVRLTKNTAHKSGAMAANIYYGFPGRRLRVIGVTGTDGKTTTCHLIYHILKNAGRAVSLTSSIYTDIGGVISDTGLHVTTQNHWLLQKNLQAAVKAGCEFFVLETTSHALDQHRIWGINYEVGVLTNITPEHLDYHKNFDEYVATKVKLLLKAQHAIVNKDADVFEKVCEILTKNNKQFTTYSIRTDADFIWDARIKTSLKEDFNYENIIAAYAACKKLGLSDEDVLKGIRTFQLPKGRVDKVYSGDFHVYIDFAHTPHSIRNLLSELKRKKGRLIHVFGSAGLRDEKKRPDMGRASGEYADVVVITEEDYRAEDFMKISQSISGGLYECGFTYAEPDILMKQKEATKIFTIIKNREKAIMFGVKYALRGDTVVCTGKSHEKSLARGDKEYPWDEYVSVMEALRKYKKKK</sequence>
<dbReference type="InterPro" id="IPR005761">
    <property type="entry name" value="UDP-N-AcMur-Glu-dNH2Pim_ligase"/>
</dbReference>
<dbReference type="InterPro" id="IPR004101">
    <property type="entry name" value="Mur_ligase_C"/>
</dbReference>
<proteinExistence type="inferred from homology"/>
<comment type="pathway">
    <text evidence="2">Cell wall biogenesis; peptidoglycan biosynthesis.</text>
</comment>
<dbReference type="NCBIfam" id="TIGR01085">
    <property type="entry name" value="murE"/>
    <property type="match status" value="1"/>
</dbReference>
<evidence type="ECO:0000313" key="5">
    <source>
        <dbReference type="EMBL" id="OGK31703.1"/>
    </source>
</evidence>
<dbReference type="Pfam" id="PF02875">
    <property type="entry name" value="Mur_ligase_C"/>
    <property type="match status" value="1"/>
</dbReference>
<dbReference type="InterPro" id="IPR013221">
    <property type="entry name" value="Mur_ligase_cen"/>
</dbReference>
<dbReference type="PANTHER" id="PTHR23135:SF4">
    <property type="entry name" value="UDP-N-ACETYLMURAMOYL-L-ALANYL-D-GLUTAMATE--2,6-DIAMINOPIMELATE LIGASE MURE HOMOLOG, CHLOROPLASTIC"/>
    <property type="match status" value="1"/>
</dbReference>
<keyword evidence="2" id="KW-0961">Cell wall biogenesis/degradation</keyword>
<keyword evidence="2" id="KW-0131">Cell cycle</keyword>
<dbReference type="InterPro" id="IPR036565">
    <property type="entry name" value="Mur-like_cat_sf"/>
</dbReference>
<dbReference type="EMBL" id="MFZT01000010">
    <property type="protein sequence ID" value="OGK31703.1"/>
    <property type="molecule type" value="Genomic_DNA"/>
</dbReference>
<dbReference type="SUPFAM" id="SSF53623">
    <property type="entry name" value="MurD-like peptide ligases, catalytic domain"/>
    <property type="match status" value="1"/>
</dbReference>
<evidence type="ECO:0000256" key="2">
    <source>
        <dbReference type="RuleBase" id="RU004135"/>
    </source>
</evidence>
<comment type="subcellular location">
    <subcellularLocation>
        <location evidence="2">Cytoplasm</location>
    </subcellularLocation>
</comment>
<comment type="similarity">
    <text evidence="1">Belongs to the MurCDEF family. MurE subfamily.</text>
</comment>
<dbReference type="GO" id="GO:0009252">
    <property type="term" value="P:peptidoglycan biosynthetic process"/>
    <property type="evidence" value="ECO:0007669"/>
    <property type="project" value="UniProtKB-UniPathway"/>
</dbReference>
<name>A0A1F7HKT6_9BACT</name>
<dbReference type="Gene3D" id="3.90.190.20">
    <property type="entry name" value="Mur ligase, C-terminal domain"/>
    <property type="match status" value="1"/>
</dbReference>
<accession>A0A1F7HKT6</accession>
<dbReference type="SUPFAM" id="SSF53244">
    <property type="entry name" value="MurD-like peptide ligases, peptide-binding domain"/>
    <property type="match status" value="1"/>
</dbReference>
<protein>
    <recommendedName>
        <fullName evidence="7">UDP-N-acetylmuramoyl-L-alanyl-D-glutamate--2, 6-diaminopimelate ligase</fullName>
    </recommendedName>
</protein>
<dbReference type="GO" id="GO:0051301">
    <property type="term" value="P:cell division"/>
    <property type="evidence" value="ECO:0007669"/>
    <property type="project" value="UniProtKB-KW"/>
</dbReference>
<keyword evidence="2" id="KW-0132">Cell division</keyword>
<dbReference type="GO" id="GO:0016881">
    <property type="term" value="F:acid-amino acid ligase activity"/>
    <property type="evidence" value="ECO:0007669"/>
    <property type="project" value="InterPro"/>
</dbReference>
<dbReference type="GO" id="GO:0071555">
    <property type="term" value="P:cell wall organization"/>
    <property type="evidence" value="ECO:0007669"/>
    <property type="project" value="UniProtKB-KW"/>
</dbReference>
<feature type="domain" description="Mur ligase C-terminal" evidence="3">
    <location>
        <begin position="241"/>
        <end position="381"/>
    </location>
</feature>
<dbReference type="UniPathway" id="UPA00219"/>
<evidence type="ECO:0000259" key="3">
    <source>
        <dbReference type="Pfam" id="PF02875"/>
    </source>
</evidence>
<gene>
    <name evidence="5" type="ORF">A3D08_00545</name>
</gene>
<dbReference type="Gene3D" id="3.40.1190.10">
    <property type="entry name" value="Mur-like, catalytic domain"/>
    <property type="match status" value="1"/>
</dbReference>
<reference evidence="5 6" key="1">
    <citation type="journal article" date="2016" name="Nat. Commun.">
        <title>Thousands of microbial genomes shed light on interconnected biogeochemical processes in an aquifer system.</title>
        <authorList>
            <person name="Anantharaman K."/>
            <person name="Brown C.T."/>
            <person name="Hug L.A."/>
            <person name="Sharon I."/>
            <person name="Castelle C.J."/>
            <person name="Probst A.J."/>
            <person name="Thomas B.C."/>
            <person name="Singh A."/>
            <person name="Wilkins M.J."/>
            <person name="Karaoz U."/>
            <person name="Brodie E.L."/>
            <person name="Williams K.H."/>
            <person name="Hubbard S.S."/>
            <person name="Banfield J.F."/>
        </authorList>
    </citation>
    <scope>NUCLEOTIDE SEQUENCE [LARGE SCALE GENOMIC DNA]</scope>
</reference>
<evidence type="ECO:0008006" key="7">
    <source>
        <dbReference type="Google" id="ProtNLM"/>
    </source>
</evidence>
<evidence type="ECO:0000313" key="6">
    <source>
        <dbReference type="Proteomes" id="UP000178098"/>
    </source>
</evidence>
<dbReference type="Proteomes" id="UP000178098">
    <property type="component" value="Unassembled WGS sequence"/>
</dbReference>
<feature type="domain" description="Mur ligase central" evidence="4">
    <location>
        <begin position="36"/>
        <end position="205"/>
    </location>
</feature>
<keyword evidence="2" id="KW-0133">Cell shape</keyword>
<evidence type="ECO:0000256" key="1">
    <source>
        <dbReference type="ARBA" id="ARBA00005898"/>
    </source>
</evidence>
<dbReference type="GO" id="GO:0005737">
    <property type="term" value="C:cytoplasm"/>
    <property type="evidence" value="ECO:0007669"/>
    <property type="project" value="UniProtKB-SubCell"/>
</dbReference>
<organism evidence="5 6">
    <name type="scientific">Candidatus Roizmanbacteria bacterium RIFCSPHIGHO2_02_FULL_43_11</name>
    <dbReference type="NCBI Taxonomy" id="1802043"/>
    <lineage>
        <taxon>Bacteria</taxon>
        <taxon>Candidatus Roizmaniibacteriota</taxon>
    </lineage>
</organism>
<dbReference type="GO" id="GO:0008360">
    <property type="term" value="P:regulation of cell shape"/>
    <property type="evidence" value="ECO:0007669"/>
    <property type="project" value="UniProtKB-KW"/>
</dbReference>
<dbReference type="InterPro" id="IPR036615">
    <property type="entry name" value="Mur_ligase_C_dom_sf"/>
</dbReference>
<dbReference type="Pfam" id="PF08245">
    <property type="entry name" value="Mur_ligase_M"/>
    <property type="match status" value="1"/>
</dbReference>
<comment type="caution">
    <text evidence="5">The sequence shown here is derived from an EMBL/GenBank/DDBJ whole genome shotgun (WGS) entry which is preliminary data.</text>
</comment>
<dbReference type="AlphaFoldDB" id="A0A1F7HKT6"/>
<evidence type="ECO:0000259" key="4">
    <source>
        <dbReference type="Pfam" id="PF08245"/>
    </source>
</evidence>
<dbReference type="GO" id="GO:0005524">
    <property type="term" value="F:ATP binding"/>
    <property type="evidence" value="ECO:0007669"/>
    <property type="project" value="InterPro"/>
</dbReference>